<evidence type="ECO:0000256" key="4">
    <source>
        <dbReference type="ARBA" id="ARBA00022729"/>
    </source>
</evidence>
<dbReference type="Gene3D" id="3.10.105.10">
    <property type="entry name" value="Dipeptide-binding Protein, Domain 3"/>
    <property type="match status" value="1"/>
</dbReference>
<comment type="similarity">
    <text evidence="2">Belongs to the bacterial solute-binding protein 5 family.</text>
</comment>
<evidence type="ECO:0000259" key="6">
    <source>
        <dbReference type="Pfam" id="PF00496"/>
    </source>
</evidence>
<evidence type="ECO:0000256" key="1">
    <source>
        <dbReference type="ARBA" id="ARBA00004418"/>
    </source>
</evidence>
<comment type="caution">
    <text evidence="7">The sequence shown here is derived from an EMBL/GenBank/DDBJ whole genome shotgun (WGS) entry which is preliminary data.</text>
</comment>
<sequence length="529" mass="58665">MNKTLVLAAAVSASFAANPAIAAETPVKGGELKVAIAEAMEGTRPGIDGGPWHVIQHHVAEGLVGFRDDLSIGPAAAKSFTWSPDGKRYTFVLRDGLKFHDGKPVTADDVKWAWDNIYLSDKSGYGCKSRFDGSGNMAERTIGVKIVKIDVKDPKTVEFTLDKPSGVLLQLMSEPDCLPAIISKSSFKADGSWDKPIATGPYVLDSAEHGQPVVLKRFDGYVAPNEKGSGFAGARTAYLDTLKFIVINRDLVPEALSKGDIDFAPRVTEEKYNGLQDVDGIKVSNGPSGTAYAILMQNTDPLFKNKKLRQAVAHAINVKELAEATTQGRVKPNPSALPLQSIFHTKVHDEGYKFDPALSKKLMAEAKYDGSPIKLEANRDRYPLMYPNALLIKRMLEAVGFKVDLVERQWDEQLANYNAGKFQMQSFAYSGRRYPEANYDHFAGKKGLRTSVQWESDKAMAILDQARAEPDPAKRSKLYEQIHKLMIDDVPVVWLNQWELYDAYRSSVHGYVPWVLHEARFWGVWKDKA</sequence>
<dbReference type="GO" id="GO:1904680">
    <property type="term" value="F:peptide transmembrane transporter activity"/>
    <property type="evidence" value="ECO:0007669"/>
    <property type="project" value="TreeGrafter"/>
</dbReference>
<dbReference type="InterPro" id="IPR000914">
    <property type="entry name" value="SBP_5_dom"/>
</dbReference>
<feature type="chain" id="PRO_5035815267" evidence="5">
    <location>
        <begin position="23"/>
        <end position="529"/>
    </location>
</feature>
<organism evidence="7 8">
    <name type="scientific">Roseiterribacter gracilis</name>
    <dbReference type="NCBI Taxonomy" id="2812848"/>
    <lineage>
        <taxon>Bacteria</taxon>
        <taxon>Pseudomonadati</taxon>
        <taxon>Pseudomonadota</taxon>
        <taxon>Alphaproteobacteria</taxon>
        <taxon>Rhodospirillales</taxon>
        <taxon>Roseiterribacteraceae</taxon>
        <taxon>Roseiterribacter</taxon>
    </lineage>
</organism>
<evidence type="ECO:0000256" key="5">
    <source>
        <dbReference type="SAM" id="SignalP"/>
    </source>
</evidence>
<name>A0A8S8X8F9_9PROT</name>
<proteinExistence type="inferred from homology"/>
<keyword evidence="8" id="KW-1185">Reference proteome</keyword>
<evidence type="ECO:0000256" key="2">
    <source>
        <dbReference type="ARBA" id="ARBA00005695"/>
    </source>
</evidence>
<evidence type="ECO:0000313" key="8">
    <source>
        <dbReference type="Proteomes" id="UP000681075"/>
    </source>
</evidence>
<dbReference type="AlphaFoldDB" id="A0A8S8X8F9"/>
<dbReference type="GO" id="GO:0043190">
    <property type="term" value="C:ATP-binding cassette (ABC) transporter complex"/>
    <property type="evidence" value="ECO:0007669"/>
    <property type="project" value="InterPro"/>
</dbReference>
<dbReference type="SUPFAM" id="SSF53850">
    <property type="entry name" value="Periplasmic binding protein-like II"/>
    <property type="match status" value="1"/>
</dbReference>
<feature type="domain" description="Solute-binding protein family 5" evidence="6">
    <location>
        <begin position="72"/>
        <end position="437"/>
    </location>
</feature>
<keyword evidence="4 5" id="KW-0732">Signal</keyword>
<evidence type="ECO:0000256" key="3">
    <source>
        <dbReference type="ARBA" id="ARBA00022448"/>
    </source>
</evidence>
<dbReference type="InterPro" id="IPR030678">
    <property type="entry name" value="Peptide/Ni-bd"/>
</dbReference>
<dbReference type="PIRSF" id="PIRSF002741">
    <property type="entry name" value="MppA"/>
    <property type="match status" value="1"/>
</dbReference>
<keyword evidence="3" id="KW-0813">Transport</keyword>
<dbReference type="GO" id="GO:0015833">
    <property type="term" value="P:peptide transport"/>
    <property type="evidence" value="ECO:0007669"/>
    <property type="project" value="TreeGrafter"/>
</dbReference>
<dbReference type="InterPro" id="IPR039424">
    <property type="entry name" value="SBP_5"/>
</dbReference>
<dbReference type="Pfam" id="PF00496">
    <property type="entry name" value="SBP_bac_5"/>
    <property type="match status" value="1"/>
</dbReference>
<feature type="signal peptide" evidence="5">
    <location>
        <begin position="1"/>
        <end position="22"/>
    </location>
</feature>
<comment type="subcellular location">
    <subcellularLocation>
        <location evidence="1">Periplasm</location>
    </subcellularLocation>
</comment>
<dbReference type="PANTHER" id="PTHR30290">
    <property type="entry name" value="PERIPLASMIC BINDING COMPONENT OF ABC TRANSPORTER"/>
    <property type="match status" value="1"/>
</dbReference>
<dbReference type="PANTHER" id="PTHR30290:SF9">
    <property type="entry name" value="OLIGOPEPTIDE-BINDING PROTEIN APPA"/>
    <property type="match status" value="1"/>
</dbReference>
<dbReference type="Gene3D" id="3.90.76.10">
    <property type="entry name" value="Dipeptide-binding Protein, Domain 1"/>
    <property type="match status" value="1"/>
</dbReference>
<protein>
    <submittedName>
        <fullName evidence="7">Peptide ABC transporter substrate-binding protein</fullName>
    </submittedName>
</protein>
<dbReference type="GO" id="GO:0030288">
    <property type="term" value="C:outer membrane-bounded periplasmic space"/>
    <property type="evidence" value="ECO:0007669"/>
    <property type="project" value="UniProtKB-ARBA"/>
</dbReference>
<accession>A0A8S8X8F9</accession>
<evidence type="ECO:0000313" key="7">
    <source>
        <dbReference type="EMBL" id="GIL38232.1"/>
    </source>
</evidence>
<dbReference type="Gene3D" id="3.40.190.10">
    <property type="entry name" value="Periplasmic binding protein-like II"/>
    <property type="match status" value="1"/>
</dbReference>
<dbReference type="Proteomes" id="UP000681075">
    <property type="component" value="Unassembled WGS sequence"/>
</dbReference>
<dbReference type="EMBL" id="BOPV01000001">
    <property type="protein sequence ID" value="GIL38232.1"/>
    <property type="molecule type" value="Genomic_DNA"/>
</dbReference>
<dbReference type="RefSeq" id="WP_420241201.1">
    <property type="nucleotide sequence ID" value="NZ_BOPV01000001.1"/>
</dbReference>
<reference evidence="7" key="1">
    <citation type="submission" date="2021-02" db="EMBL/GenBank/DDBJ databases">
        <title>Genome sequence of Rhodospirillales sp. strain TMPK1 isolated from soil.</title>
        <authorList>
            <person name="Nakai R."/>
            <person name="Kusada H."/>
            <person name="Tamaki H."/>
        </authorList>
    </citation>
    <scope>NUCLEOTIDE SEQUENCE</scope>
    <source>
        <strain evidence="7">TMPK1</strain>
    </source>
</reference>
<gene>
    <name evidence="7" type="ORF">TMPK1_04690</name>
</gene>